<dbReference type="Proteomes" id="UP000245168">
    <property type="component" value="Unassembled WGS sequence"/>
</dbReference>
<organism evidence="2 3">
    <name type="scientific">Marinicauda salina</name>
    <dbReference type="NCBI Taxonomy" id="2135793"/>
    <lineage>
        <taxon>Bacteria</taxon>
        <taxon>Pseudomonadati</taxon>
        <taxon>Pseudomonadota</taxon>
        <taxon>Alphaproteobacteria</taxon>
        <taxon>Maricaulales</taxon>
        <taxon>Maricaulaceae</taxon>
        <taxon>Marinicauda</taxon>
    </lineage>
</organism>
<accession>A0A2U2BRR6</accession>
<dbReference type="AlphaFoldDB" id="A0A2U2BRR6"/>
<evidence type="ECO:0000313" key="2">
    <source>
        <dbReference type="EMBL" id="PWE16714.1"/>
    </source>
</evidence>
<reference evidence="3" key="1">
    <citation type="submission" date="2018-05" db="EMBL/GenBank/DDBJ databases">
        <authorList>
            <person name="Liu B.-T."/>
        </authorList>
    </citation>
    <scope>NUCLEOTIDE SEQUENCE [LARGE SCALE GENOMIC DNA]</scope>
    <source>
        <strain evidence="3">WD6-1</strain>
    </source>
</reference>
<proteinExistence type="predicted"/>
<comment type="caution">
    <text evidence="2">The sequence shown here is derived from an EMBL/GenBank/DDBJ whole genome shotgun (WGS) entry which is preliminary data.</text>
</comment>
<dbReference type="RefSeq" id="WP_109253437.1">
    <property type="nucleotide sequence ID" value="NZ_QEXV01000005.1"/>
</dbReference>
<evidence type="ECO:0000256" key="1">
    <source>
        <dbReference type="SAM" id="MobiDB-lite"/>
    </source>
</evidence>
<dbReference type="EMBL" id="QEXV01000005">
    <property type="protein sequence ID" value="PWE16714.1"/>
    <property type="molecule type" value="Genomic_DNA"/>
</dbReference>
<keyword evidence="3" id="KW-1185">Reference proteome</keyword>
<gene>
    <name evidence="2" type="ORF">DDZ18_10920</name>
</gene>
<dbReference type="OrthoDB" id="8245284at2"/>
<protein>
    <submittedName>
        <fullName evidence="2">Uncharacterized protein</fullName>
    </submittedName>
</protein>
<feature type="region of interest" description="Disordered" evidence="1">
    <location>
        <begin position="1"/>
        <end position="27"/>
    </location>
</feature>
<evidence type="ECO:0000313" key="3">
    <source>
        <dbReference type="Proteomes" id="UP000245168"/>
    </source>
</evidence>
<sequence>MKLSEDQAATVKAQLGADPIPSDEPAVGQLTEAFGDHTFYLDANGLIIFEETEDENDAARAVVVAVWADEDKTQLGGIDPHPTDTVVDFAGGGGDSAA</sequence>
<name>A0A2U2BRR6_9PROT</name>